<name>A0ABU4TMY0_9PSEU</name>
<dbReference type="EMBL" id="JAXAVV010000004">
    <property type="protein sequence ID" value="MDX8049641.1"/>
    <property type="molecule type" value="Genomic_DNA"/>
</dbReference>
<evidence type="ECO:0000313" key="2">
    <source>
        <dbReference type="EMBL" id="MDX8049641.1"/>
    </source>
</evidence>
<accession>A0ABU4TMY0</accession>
<evidence type="ECO:0000313" key="3">
    <source>
        <dbReference type="Proteomes" id="UP001271792"/>
    </source>
</evidence>
<keyword evidence="3" id="KW-1185">Reference proteome</keyword>
<dbReference type="RefSeq" id="WP_319983673.1">
    <property type="nucleotide sequence ID" value="NZ_JAXAVV010000004.1"/>
</dbReference>
<keyword evidence="1" id="KW-0175">Coiled coil</keyword>
<reference evidence="2 3" key="1">
    <citation type="submission" date="2023-11" db="EMBL/GenBank/DDBJ databases">
        <title>Lentzea sokolovensis, sp. nov., Lentzea kristufkii, sp. nov., and Lentzea miocenensis, sp. nov., rare actinobacteria from Sokolov Coal Basin, Miocene lacustrine sediment, Czech Republic.</title>
        <authorList>
            <person name="Lara A."/>
            <person name="Kotroba L."/>
            <person name="Nouioui I."/>
            <person name="Neumann-Schaal M."/>
            <person name="Mast Y."/>
            <person name="Chronakova A."/>
        </authorList>
    </citation>
    <scope>NUCLEOTIDE SEQUENCE [LARGE SCALE GENOMIC DNA]</scope>
    <source>
        <strain evidence="2 3">BCCO 10_0798</strain>
    </source>
</reference>
<reference evidence="2 3" key="2">
    <citation type="submission" date="2023-11" db="EMBL/GenBank/DDBJ databases">
        <authorList>
            <person name="Lara A.C."/>
            <person name="Chronakova A."/>
        </authorList>
    </citation>
    <scope>NUCLEOTIDE SEQUENCE [LARGE SCALE GENOMIC DNA]</scope>
    <source>
        <strain evidence="2 3">BCCO 10_0798</strain>
    </source>
</reference>
<organism evidence="2 3">
    <name type="scientific">Lentzea kristufekii</name>
    <dbReference type="NCBI Taxonomy" id="3095430"/>
    <lineage>
        <taxon>Bacteria</taxon>
        <taxon>Bacillati</taxon>
        <taxon>Actinomycetota</taxon>
        <taxon>Actinomycetes</taxon>
        <taxon>Pseudonocardiales</taxon>
        <taxon>Pseudonocardiaceae</taxon>
        <taxon>Lentzea</taxon>
    </lineage>
</organism>
<gene>
    <name evidence="2" type="ORF">SK571_09650</name>
</gene>
<evidence type="ECO:0000256" key="1">
    <source>
        <dbReference type="SAM" id="Coils"/>
    </source>
</evidence>
<comment type="caution">
    <text evidence="2">The sequence shown here is derived from an EMBL/GenBank/DDBJ whole genome shotgun (WGS) entry which is preliminary data.</text>
</comment>
<dbReference type="Proteomes" id="UP001271792">
    <property type="component" value="Unassembled WGS sequence"/>
</dbReference>
<feature type="coiled-coil region" evidence="1">
    <location>
        <begin position="818"/>
        <end position="845"/>
    </location>
</feature>
<proteinExistence type="predicted"/>
<protein>
    <recommendedName>
        <fullName evidence="4">Tetratricopeptide repeat-containing protein</fullName>
    </recommendedName>
</protein>
<sequence length="909" mass="98644">MTRLTGMAGQTHLAALLSTPARMCVACGVDMSADGPCSQCGSPIDFLAAPPHDVLGDVFEYRKMLRKRHAMRIGTSADGPLFLLHDGKVEHRDVSTLKPAPLSLPENGNNWLSPAAAVLRAALALESSQLSLPWSSSVLFDRAFAHARSHPGFGRRLALDLMTLGHAELTGHCGLGESEQAWLRLVSAARRDDVADVVDAAAVLPADRYRHKIAVLAVFAAGLHRVRDAAQRLAPSLAAFADTEPLAGVVQRVLRITPCTPGRRREDVAMLAGLVNAPAPVLALATAPLPEIRPEHARLLGARGRVAAVHSSPRANSALIAGSDLDAAPLAVVDGLIDAGVLTAHQVHGLNRNPDDAAYLLARTTPQDLTDEQVTQVGHVDESVRRAHERGVADAGERAPDSAMGRHLRALDALTHNRFDDVRIDETLPEHADVVGRLATGLRRAAESGEAAAALDEVVLADRTTWQPLATVLNAGALLRGESVRQRFPAFADWLSLVATRERLFLADWAGAAREARGCLSHATDEAIRDEAHNLLACALHHLGEHGTALNELEVAIEGEYSVALLANIAVVATHLDRELAARHLTRVVREAPSQAMRANAAMRALRMWQSDGSKIWDGEDVEANKLPAMLREPLRTIITQPISLEEFREVARVLSRFDAEWLRAPRSLAASPHTGSLEAVFFRAKASEDAYTAIVNVLATITDWDSAPDWIRQERDDLVEQTKEFLIEHIDDPDNVAGVVALALARQVTGLSRFDQTCLLLLGVGTLTYHLSFRDEEIAGSLVDSYTAARQAAAALPEDERAKVGSLLDLAQRRIGLNLYKARAREVEARIDIYNAALELLDQAQTGSSAWFAGRHEVAETVDMCTRVREQLTPWLRGADSEDLRALLMDLLDHVRELETKARRVLGN</sequence>
<evidence type="ECO:0008006" key="4">
    <source>
        <dbReference type="Google" id="ProtNLM"/>
    </source>
</evidence>